<keyword evidence="7 8" id="KW-0472">Membrane</keyword>
<dbReference type="PANTHER" id="PTHR36838">
    <property type="entry name" value="AUXIN EFFLUX CARRIER FAMILY PROTEIN"/>
    <property type="match status" value="1"/>
</dbReference>
<accession>A0A136A4H6</accession>
<evidence type="ECO:0000256" key="5">
    <source>
        <dbReference type="ARBA" id="ARBA00022692"/>
    </source>
</evidence>
<dbReference type="OrthoDB" id="9786439at2"/>
<feature type="transmembrane region" description="Helical" evidence="8">
    <location>
        <begin position="69"/>
        <end position="92"/>
    </location>
</feature>
<evidence type="ECO:0000256" key="2">
    <source>
        <dbReference type="ARBA" id="ARBA00010145"/>
    </source>
</evidence>
<dbReference type="RefSeq" id="WP_068374046.1">
    <property type="nucleotide sequence ID" value="NZ_LSNE01000003.1"/>
</dbReference>
<feature type="transmembrane region" description="Helical" evidence="8">
    <location>
        <begin position="39"/>
        <end position="57"/>
    </location>
</feature>
<dbReference type="Pfam" id="PF03547">
    <property type="entry name" value="Mem_trans"/>
    <property type="match status" value="1"/>
</dbReference>
<evidence type="ECO:0000256" key="4">
    <source>
        <dbReference type="ARBA" id="ARBA00022475"/>
    </source>
</evidence>
<keyword evidence="3" id="KW-0813">Transport</keyword>
<feature type="transmembrane region" description="Helical" evidence="8">
    <location>
        <begin position="6"/>
        <end position="27"/>
    </location>
</feature>
<keyword evidence="10" id="KW-1185">Reference proteome</keyword>
<dbReference type="AlphaFoldDB" id="A0A136A4H6"/>
<feature type="transmembrane region" description="Helical" evidence="8">
    <location>
        <begin position="171"/>
        <end position="192"/>
    </location>
</feature>
<feature type="transmembrane region" description="Helical" evidence="8">
    <location>
        <begin position="129"/>
        <end position="151"/>
    </location>
</feature>
<comment type="similarity">
    <text evidence="2">Belongs to the auxin efflux carrier (TC 2.A.69) family.</text>
</comment>
<keyword evidence="4" id="KW-1003">Cell membrane</keyword>
<gene>
    <name evidence="9" type="ORF">AX660_09145</name>
</gene>
<sequence>MIFQSFIFAVEVTLPISIIIILGVVLKRIGWINDEFANIGARLVFNLTLPALLFVNIATTDLSSHFPGLLIAVAGSVMVLSFLAMHWLAAYIPTQLSRGAFVQGTCRGNMAIVGLALAANAFGNDVLPIAAMYLAALVVPVNIFSILTLYYHQAESPSAKAVAKSVLTNPLAIAIFVALIIALLSIKVPAVILDTGQYLARMTLPLALLCVGASIRWHEFRASRLLYVAIAGKIAILPLVATVIGYYCGLRGQELGVLYVMSAAPTAAAAYPMVRSIGGDYHLTAAIIAGSTLFSMFTSAIGLFLLRYLGWV</sequence>
<name>A0A136A4H6_9ALTE</name>
<dbReference type="InterPro" id="IPR038770">
    <property type="entry name" value="Na+/solute_symporter_sf"/>
</dbReference>
<organism evidence="9 10">
    <name type="scientific">Paraglaciecola hydrolytica</name>
    <dbReference type="NCBI Taxonomy" id="1799789"/>
    <lineage>
        <taxon>Bacteria</taxon>
        <taxon>Pseudomonadati</taxon>
        <taxon>Pseudomonadota</taxon>
        <taxon>Gammaproteobacteria</taxon>
        <taxon>Alteromonadales</taxon>
        <taxon>Alteromonadaceae</taxon>
        <taxon>Paraglaciecola</taxon>
    </lineage>
</organism>
<evidence type="ECO:0000256" key="8">
    <source>
        <dbReference type="SAM" id="Phobius"/>
    </source>
</evidence>
<feature type="transmembrane region" description="Helical" evidence="8">
    <location>
        <begin position="286"/>
        <end position="309"/>
    </location>
</feature>
<reference evidence="10" key="1">
    <citation type="submission" date="2016-02" db="EMBL/GenBank/DDBJ databases">
        <authorList>
            <person name="Schultz-Johansen M."/>
            <person name="Glaring M.A."/>
            <person name="Bech P.K."/>
            <person name="Stougaard P."/>
        </authorList>
    </citation>
    <scope>NUCLEOTIDE SEQUENCE [LARGE SCALE GENOMIC DNA]</scope>
    <source>
        <strain evidence="10">S66</strain>
    </source>
</reference>
<dbReference type="InterPro" id="IPR004776">
    <property type="entry name" value="Mem_transp_PIN-like"/>
</dbReference>
<evidence type="ECO:0000256" key="3">
    <source>
        <dbReference type="ARBA" id="ARBA00022448"/>
    </source>
</evidence>
<dbReference type="GO" id="GO:0005886">
    <property type="term" value="C:plasma membrane"/>
    <property type="evidence" value="ECO:0007669"/>
    <property type="project" value="UniProtKB-SubCell"/>
</dbReference>
<evidence type="ECO:0000256" key="7">
    <source>
        <dbReference type="ARBA" id="ARBA00023136"/>
    </source>
</evidence>
<feature type="transmembrane region" description="Helical" evidence="8">
    <location>
        <begin position="225"/>
        <end position="244"/>
    </location>
</feature>
<keyword evidence="6 8" id="KW-1133">Transmembrane helix</keyword>
<proteinExistence type="inferred from homology"/>
<dbReference type="PANTHER" id="PTHR36838:SF4">
    <property type="entry name" value="AUXIN EFFLUX CARRIER FAMILY PROTEIN"/>
    <property type="match status" value="1"/>
</dbReference>
<feature type="transmembrane region" description="Helical" evidence="8">
    <location>
        <begin position="256"/>
        <end position="274"/>
    </location>
</feature>
<protein>
    <submittedName>
        <fullName evidence="9">Transporter</fullName>
    </submittedName>
</protein>
<dbReference type="STRING" id="1799789.AX660_09145"/>
<evidence type="ECO:0000313" key="9">
    <source>
        <dbReference type="EMBL" id="KXI30148.1"/>
    </source>
</evidence>
<evidence type="ECO:0000313" key="10">
    <source>
        <dbReference type="Proteomes" id="UP000070299"/>
    </source>
</evidence>
<comment type="subcellular location">
    <subcellularLocation>
        <location evidence="1">Cell membrane</location>
        <topology evidence="1">Multi-pass membrane protein</topology>
    </subcellularLocation>
</comment>
<evidence type="ECO:0000256" key="1">
    <source>
        <dbReference type="ARBA" id="ARBA00004651"/>
    </source>
</evidence>
<dbReference type="Gene3D" id="1.20.1530.20">
    <property type="match status" value="1"/>
</dbReference>
<dbReference type="Proteomes" id="UP000070299">
    <property type="component" value="Unassembled WGS sequence"/>
</dbReference>
<feature type="transmembrane region" description="Helical" evidence="8">
    <location>
        <begin position="104"/>
        <end position="123"/>
    </location>
</feature>
<comment type="caution">
    <text evidence="9">The sequence shown here is derived from an EMBL/GenBank/DDBJ whole genome shotgun (WGS) entry which is preliminary data.</text>
</comment>
<evidence type="ECO:0000256" key="6">
    <source>
        <dbReference type="ARBA" id="ARBA00022989"/>
    </source>
</evidence>
<keyword evidence="5 8" id="KW-0812">Transmembrane</keyword>
<dbReference type="EMBL" id="LSNE01000003">
    <property type="protein sequence ID" value="KXI30148.1"/>
    <property type="molecule type" value="Genomic_DNA"/>
</dbReference>
<dbReference type="GO" id="GO:0055085">
    <property type="term" value="P:transmembrane transport"/>
    <property type="evidence" value="ECO:0007669"/>
    <property type="project" value="InterPro"/>
</dbReference>